<proteinExistence type="predicted"/>
<reference evidence="1" key="1">
    <citation type="submission" date="2015-12" db="EMBL/GenBank/DDBJ databases">
        <title>Gene expression during late stages of embryo sac development: a critical building block for successful pollen-pistil interactions.</title>
        <authorList>
            <person name="Liu Y."/>
            <person name="Joly V."/>
            <person name="Sabar M."/>
            <person name="Matton D.P."/>
        </authorList>
    </citation>
    <scope>NUCLEOTIDE SEQUENCE</scope>
</reference>
<name>A0A0V0HH61_SOLCH</name>
<sequence>MRSKLLRPMHPSEFRKTTRRAVHKLLLELKIQGNRCRRQFLRVSKGLHLLNHPTPYDNHIFEHKRPE</sequence>
<accession>A0A0V0HH61</accession>
<organism evidence="1">
    <name type="scientific">Solanum chacoense</name>
    <name type="common">Chaco potato</name>
    <dbReference type="NCBI Taxonomy" id="4108"/>
    <lineage>
        <taxon>Eukaryota</taxon>
        <taxon>Viridiplantae</taxon>
        <taxon>Streptophyta</taxon>
        <taxon>Embryophyta</taxon>
        <taxon>Tracheophyta</taxon>
        <taxon>Spermatophyta</taxon>
        <taxon>Magnoliopsida</taxon>
        <taxon>eudicotyledons</taxon>
        <taxon>Gunneridae</taxon>
        <taxon>Pentapetalae</taxon>
        <taxon>asterids</taxon>
        <taxon>lamiids</taxon>
        <taxon>Solanales</taxon>
        <taxon>Solanaceae</taxon>
        <taxon>Solanoideae</taxon>
        <taxon>Solaneae</taxon>
        <taxon>Solanum</taxon>
    </lineage>
</organism>
<dbReference type="AlphaFoldDB" id="A0A0V0HH61"/>
<dbReference type="EMBL" id="GEDG01019987">
    <property type="protein sequence ID" value="JAP19491.1"/>
    <property type="molecule type" value="Transcribed_RNA"/>
</dbReference>
<evidence type="ECO:0000313" key="1">
    <source>
        <dbReference type="EMBL" id="JAP19491.1"/>
    </source>
</evidence>
<protein>
    <submittedName>
        <fullName evidence="1">Putative ovule protein</fullName>
    </submittedName>
</protein>